<protein>
    <recommendedName>
        <fullName evidence="3">Lipoprotein</fullName>
    </recommendedName>
</protein>
<evidence type="ECO:0000313" key="1">
    <source>
        <dbReference type="EMBL" id="MYM53892.1"/>
    </source>
</evidence>
<dbReference type="EMBL" id="WWEN01000001">
    <property type="protein sequence ID" value="MYM53892.1"/>
    <property type="molecule type" value="Genomic_DNA"/>
</dbReference>
<dbReference type="RefSeq" id="WP_160971601.1">
    <property type="nucleotide sequence ID" value="NZ_WWEN01000001.1"/>
</dbReference>
<reference evidence="1 2" key="1">
    <citation type="submission" date="2020-01" db="EMBL/GenBank/DDBJ databases">
        <authorList>
            <person name="Chen S."/>
        </authorList>
    </citation>
    <scope>NUCLEOTIDE SEQUENCE [LARGE SCALE GENOMIC DNA]</scope>
    <source>
        <strain evidence="1 2">GS-10</strain>
    </source>
</reference>
<organism evidence="1 2">
    <name type="scientific">Thalassovita mangrovi</name>
    <dbReference type="NCBI Taxonomy" id="2692236"/>
    <lineage>
        <taxon>Bacteria</taxon>
        <taxon>Pseudomonadati</taxon>
        <taxon>Pseudomonadota</taxon>
        <taxon>Alphaproteobacteria</taxon>
        <taxon>Rhodobacterales</taxon>
        <taxon>Roseobacteraceae</taxon>
        <taxon>Thalassovita</taxon>
    </lineage>
</organism>
<proteinExistence type="predicted"/>
<dbReference type="AlphaFoldDB" id="A0A6L8LJK3"/>
<sequence>MPRSKLLSLAALALLSGCGPLGLYYREGVAVSRMNSDLTDCEVSALQKVPVSQQIRYTPLRMVPVRICDSHGKNCVVTYEMEGGDPYTVDVNKSLRKKVEAQCMTAKGYEWVELPLCPTSVAGAAPKTVTTVMPPLTPKSCAIQRGGGRWQIVTPG</sequence>
<name>A0A6L8LJK3_9RHOB</name>
<evidence type="ECO:0008006" key="3">
    <source>
        <dbReference type="Google" id="ProtNLM"/>
    </source>
</evidence>
<gene>
    <name evidence="1" type="ORF">GR167_01140</name>
</gene>
<dbReference type="PROSITE" id="PS51257">
    <property type="entry name" value="PROKAR_LIPOPROTEIN"/>
    <property type="match status" value="1"/>
</dbReference>
<accession>A0A6L8LJK3</accession>
<evidence type="ECO:0000313" key="2">
    <source>
        <dbReference type="Proteomes" id="UP000479043"/>
    </source>
</evidence>
<dbReference type="Proteomes" id="UP000479043">
    <property type="component" value="Unassembled WGS sequence"/>
</dbReference>
<keyword evidence="2" id="KW-1185">Reference proteome</keyword>
<comment type="caution">
    <text evidence="1">The sequence shown here is derived from an EMBL/GenBank/DDBJ whole genome shotgun (WGS) entry which is preliminary data.</text>
</comment>